<comment type="similarity">
    <text evidence="8">Belongs to the methyl-accepting chemotaxis (MCP) protein family.</text>
</comment>
<dbReference type="SMART" id="SM01049">
    <property type="entry name" value="Cache_2"/>
    <property type="match status" value="1"/>
</dbReference>
<feature type="domain" description="T-SNARE coiled-coil homology" evidence="12">
    <location>
        <begin position="469"/>
        <end position="509"/>
    </location>
</feature>
<evidence type="ECO:0000256" key="7">
    <source>
        <dbReference type="ARBA" id="ARBA00023224"/>
    </source>
</evidence>
<name>A0ABS8W5M4_9GAMM</name>
<dbReference type="PROSITE" id="PS50192">
    <property type="entry name" value="T_SNARE"/>
    <property type="match status" value="1"/>
</dbReference>
<evidence type="ECO:0000256" key="8">
    <source>
        <dbReference type="ARBA" id="ARBA00029447"/>
    </source>
</evidence>
<evidence type="ECO:0000259" key="11">
    <source>
        <dbReference type="PROSITE" id="PS50111"/>
    </source>
</evidence>
<dbReference type="PANTHER" id="PTHR32089">
    <property type="entry name" value="METHYL-ACCEPTING CHEMOTAXIS PROTEIN MCPB"/>
    <property type="match status" value="1"/>
</dbReference>
<organism evidence="14 15">
    <name type="scientific">Motilimonas cestriensis</name>
    <dbReference type="NCBI Taxonomy" id="2742685"/>
    <lineage>
        <taxon>Bacteria</taxon>
        <taxon>Pseudomonadati</taxon>
        <taxon>Pseudomonadota</taxon>
        <taxon>Gammaproteobacteria</taxon>
        <taxon>Alteromonadales</taxon>
        <taxon>Alteromonadales genera incertae sedis</taxon>
        <taxon>Motilimonas</taxon>
    </lineage>
</organism>
<protein>
    <submittedName>
        <fullName evidence="14">Methyl-accepting chemotaxis protein</fullName>
    </submittedName>
</protein>
<dbReference type="Proteomes" id="UP001201273">
    <property type="component" value="Unassembled WGS sequence"/>
</dbReference>
<dbReference type="InterPro" id="IPR000727">
    <property type="entry name" value="T_SNARE_dom"/>
</dbReference>
<dbReference type="Pfam" id="PF00015">
    <property type="entry name" value="MCPsignal"/>
    <property type="match status" value="1"/>
</dbReference>
<dbReference type="Gene3D" id="1.10.287.950">
    <property type="entry name" value="Methyl-accepting chemotaxis protein"/>
    <property type="match status" value="1"/>
</dbReference>
<dbReference type="EMBL" id="JAIMJA010000002">
    <property type="protein sequence ID" value="MCE2593595.1"/>
    <property type="molecule type" value="Genomic_DNA"/>
</dbReference>
<evidence type="ECO:0000256" key="4">
    <source>
        <dbReference type="ARBA" id="ARBA00022692"/>
    </source>
</evidence>
<keyword evidence="4 10" id="KW-0812">Transmembrane</keyword>
<proteinExistence type="inferred from homology"/>
<feature type="transmembrane region" description="Helical" evidence="10">
    <location>
        <begin position="14"/>
        <end position="34"/>
    </location>
</feature>
<evidence type="ECO:0000313" key="15">
    <source>
        <dbReference type="Proteomes" id="UP001201273"/>
    </source>
</evidence>
<dbReference type="SMART" id="SM00304">
    <property type="entry name" value="HAMP"/>
    <property type="match status" value="1"/>
</dbReference>
<evidence type="ECO:0000256" key="1">
    <source>
        <dbReference type="ARBA" id="ARBA00004429"/>
    </source>
</evidence>
<evidence type="ECO:0000259" key="12">
    <source>
        <dbReference type="PROSITE" id="PS50192"/>
    </source>
</evidence>
<evidence type="ECO:0000256" key="6">
    <source>
        <dbReference type="ARBA" id="ARBA00023136"/>
    </source>
</evidence>
<keyword evidence="3" id="KW-0997">Cell inner membrane</keyword>
<keyword evidence="15" id="KW-1185">Reference proteome</keyword>
<accession>A0ABS8W5M4</accession>
<evidence type="ECO:0000256" key="9">
    <source>
        <dbReference type="PROSITE-ProRule" id="PRU00284"/>
    </source>
</evidence>
<comment type="subcellular location">
    <subcellularLocation>
        <location evidence="1">Cell inner membrane</location>
        <topology evidence="1">Multi-pass membrane protein</topology>
    </subcellularLocation>
</comment>
<dbReference type="CDD" id="cd06225">
    <property type="entry name" value="HAMP"/>
    <property type="match status" value="1"/>
</dbReference>
<evidence type="ECO:0000256" key="10">
    <source>
        <dbReference type="SAM" id="Phobius"/>
    </source>
</evidence>
<dbReference type="PROSITE" id="PS50111">
    <property type="entry name" value="CHEMOTAXIS_TRANSDUC_2"/>
    <property type="match status" value="1"/>
</dbReference>
<evidence type="ECO:0000256" key="2">
    <source>
        <dbReference type="ARBA" id="ARBA00022475"/>
    </source>
</evidence>
<keyword evidence="2" id="KW-1003">Cell membrane</keyword>
<dbReference type="Gene3D" id="3.30.450.20">
    <property type="entry name" value="PAS domain"/>
    <property type="match status" value="1"/>
</dbReference>
<comment type="caution">
    <text evidence="14">The sequence shown here is derived from an EMBL/GenBank/DDBJ whole genome shotgun (WGS) entry which is preliminary data.</text>
</comment>
<dbReference type="Pfam" id="PF00672">
    <property type="entry name" value="HAMP"/>
    <property type="match status" value="1"/>
</dbReference>
<keyword evidence="6 10" id="KW-0472">Membrane</keyword>
<feature type="domain" description="HAMP" evidence="13">
    <location>
        <begin position="214"/>
        <end position="268"/>
    </location>
</feature>
<sequence length="545" mass="59525">MLSTLRRLSIGQRLYSNLVIVLLGMSALIILVLFQYQQALHKEKRAQVQFEVDTVYSLIEHFHQQAKDGLYDETTAQQNAISAIKAIRYNETEYFWINDMSPSMVMHPIKPALDGQPLAAIKDPNGKNLFLEFVETVKKNGGGFVAYQWPKPGFENPVDKISFVKGYQPWGWVIGTGIYLDDLQELFLDMVYKAIAVFVAIAVILLGLSALIIKSITKPLKQSADAMSEIAQGDGDLTVTLEAQGQDEIAKLANNFNLFTQKIALLVRQIQPVSSNISETAEQLNHAVQSNHRIADQQHHETDGVAAAMNEMLSTTQEVANSAQLAADSATNVNQRAQYGRASVDETIASIAALGEELEQTVGLVAELEQDSQQIGSILDVIRSIAEQTNLLALNAAIEAARAGEQGRGFAVVADEVRTLATRTQDSTDEIQQMIAKLQKGTNDVADSMKQTQNQSNKTATQAEAAGTTLSEIVESIDVITDMNHQIASAAEQQSKALDEISRNVNNISSLASESASYNQLTSEASGQLQQVGQELNRLMGQFKA</sequence>
<keyword evidence="5 10" id="KW-1133">Transmembrane helix</keyword>
<reference evidence="14 15" key="1">
    <citation type="journal article" date="2022" name="Environ. Microbiol. Rep.">
        <title>Eco-phylogenetic analyses reveal divergent evolution of vitamin B12 metabolism in the marine bacterial family 'Psychromonadaceae'.</title>
        <authorList>
            <person name="Jin X."/>
            <person name="Yang Y."/>
            <person name="Cao H."/>
            <person name="Gao B."/>
            <person name="Zhao Z."/>
        </authorList>
    </citation>
    <scope>NUCLEOTIDE SEQUENCE [LARGE SCALE GENOMIC DNA]</scope>
    <source>
        <strain evidence="14 15">MKS20</strain>
    </source>
</reference>
<dbReference type="PROSITE" id="PS50885">
    <property type="entry name" value="HAMP"/>
    <property type="match status" value="1"/>
</dbReference>
<evidence type="ECO:0000313" key="14">
    <source>
        <dbReference type="EMBL" id="MCE2593595.1"/>
    </source>
</evidence>
<dbReference type="InterPro" id="IPR003660">
    <property type="entry name" value="HAMP_dom"/>
</dbReference>
<dbReference type="InterPro" id="IPR004089">
    <property type="entry name" value="MCPsignal_dom"/>
</dbReference>
<feature type="transmembrane region" description="Helical" evidence="10">
    <location>
        <begin position="194"/>
        <end position="213"/>
    </location>
</feature>
<evidence type="ECO:0000259" key="13">
    <source>
        <dbReference type="PROSITE" id="PS50885"/>
    </source>
</evidence>
<dbReference type="PANTHER" id="PTHR32089:SF119">
    <property type="entry name" value="METHYL-ACCEPTING CHEMOTAXIS PROTEIN CTPL"/>
    <property type="match status" value="1"/>
</dbReference>
<dbReference type="SUPFAM" id="SSF58104">
    <property type="entry name" value="Methyl-accepting chemotaxis protein (MCP) signaling domain"/>
    <property type="match status" value="1"/>
</dbReference>
<dbReference type="RefSeq" id="WP_233051200.1">
    <property type="nucleotide sequence ID" value="NZ_JAIMJA010000002.1"/>
</dbReference>
<feature type="domain" description="Methyl-accepting transducer" evidence="11">
    <location>
        <begin position="273"/>
        <end position="509"/>
    </location>
</feature>
<evidence type="ECO:0000256" key="5">
    <source>
        <dbReference type="ARBA" id="ARBA00022989"/>
    </source>
</evidence>
<dbReference type="InterPro" id="IPR033480">
    <property type="entry name" value="sCache_2"/>
</dbReference>
<dbReference type="Pfam" id="PF17200">
    <property type="entry name" value="sCache_2"/>
    <property type="match status" value="1"/>
</dbReference>
<dbReference type="CDD" id="cd11386">
    <property type="entry name" value="MCP_signal"/>
    <property type="match status" value="1"/>
</dbReference>
<dbReference type="SMART" id="SM00283">
    <property type="entry name" value="MA"/>
    <property type="match status" value="1"/>
</dbReference>
<gene>
    <name evidence="14" type="ORF">K6Y31_02060</name>
</gene>
<keyword evidence="7 9" id="KW-0807">Transducer</keyword>
<evidence type="ECO:0000256" key="3">
    <source>
        <dbReference type="ARBA" id="ARBA00022519"/>
    </source>
</evidence>